<reference evidence="1 2" key="1">
    <citation type="submission" date="2017-09" db="EMBL/GenBank/DDBJ databases">
        <authorList>
            <person name="Lee N."/>
            <person name="Cho B.-K."/>
        </authorList>
    </citation>
    <scope>NUCLEOTIDE SEQUENCE [LARGE SCALE GENOMIC DNA]</scope>
    <source>
        <strain evidence="1 2">ATCC 19740</strain>
    </source>
</reference>
<organism evidence="1 2">
    <name type="scientific">Streptomyces cinereoruber</name>
    <dbReference type="NCBI Taxonomy" id="67260"/>
    <lineage>
        <taxon>Bacteria</taxon>
        <taxon>Bacillati</taxon>
        <taxon>Actinomycetota</taxon>
        <taxon>Actinomycetes</taxon>
        <taxon>Kitasatosporales</taxon>
        <taxon>Streptomycetaceae</taxon>
        <taxon>Streptomyces</taxon>
    </lineage>
</organism>
<protein>
    <submittedName>
        <fullName evidence="1">Uncharacterized protein</fullName>
    </submittedName>
</protein>
<proteinExistence type="predicted"/>
<sequence length="195" mass="20549">MIMMPLPATPAMAGGGIRLVAPPPQNGGMAPLSIDPRPLNADERAVLEHILSAEFVGATQLRSQLDRTEVTAVWGPDSVSVDLQVREPCEHAALPTELVPVDAHVHNPSGAYVGEILVWTDRGATLAALEFAWVTGEILVWTDRGATLAALEFAWVTDEMPTSLPAVVDGRLNWPSTTAVPALGTCGPASCEIAT</sequence>
<accession>A0ABX6B7J4</accession>
<gene>
    <name evidence="1" type="ORF">CP977_01010</name>
</gene>
<name>A0ABX6B7J4_9ACTN</name>
<dbReference type="EMBL" id="CP023693">
    <property type="protein sequence ID" value="QEV30944.1"/>
    <property type="molecule type" value="Genomic_DNA"/>
</dbReference>
<evidence type="ECO:0000313" key="1">
    <source>
        <dbReference type="EMBL" id="QEV30944.1"/>
    </source>
</evidence>
<keyword evidence="2" id="KW-1185">Reference proteome</keyword>
<evidence type="ECO:0000313" key="2">
    <source>
        <dbReference type="Proteomes" id="UP000326029"/>
    </source>
</evidence>
<dbReference type="Proteomes" id="UP000326029">
    <property type="component" value="Chromosome"/>
</dbReference>